<comment type="caution">
    <text evidence="7">The sequence shown here is derived from an EMBL/GenBank/DDBJ whole genome shotgun (WGS) entry which is preliminary data.</text>
</comment>
<dbReference type="InterPro" id="IPR058982">
    <property type="entry name" value="Beta-barrel_AprE"/>
</dbReference>
<sequence>MRKELVTLRQNLKASRDQLNRKVLLLPLLGVVTGLNVTTVGGVVRPGEEIMKITPLDGEPYVEAQVKPGNIANIRPGQQATIKLTAHGCTICGGLMGRVDVINANTFGDDRPPEPGLHCKATVKVNLSAMSNGHVSVEVGPRMMADAELYIGEKAILQCLLKPRYNSREA</sequence>
<evidence type="ECO:0000256" key="3">
    <source>
        <dbReference type="ARBA" id="ARBA00022989"/>
    </source>
</evidence>
<name>A0A327YAF0_9RHOB</name>
<evidence type="ECO:0000313" key="7">
    <source>
        <dbReference type="EMBL" id="RAK15469.1"/>
    </source>
</evidence>
<proteinExistence type="predicted"/>
<dbReference type="Pfam" id="PF26002">
    <property type="entry name" value="Beta-barrel_AprE"/>
    <property type="match status" value="1"/>
</dbReference>
<dbReference type="PRINTS" id="PR01490">
    <property type="entry name" value="RTXTOXIND"/>
</dbReference>
<evidence type="ECO:0000256" key="2">
    <source>
        <dbReference type="ARBA" id="ARBA00022692"/>
    </source>
</evidence>
<protein>
    <submittedName>
        <fullName evidence="7">Adhesin transport system membrane fusion protein</fullName>
    </submittedName>
</protein>
<evidence type="ECO:0000259" key="6">
    <source>
        <dbReference type="Pfam" id="PF26002"/>
    </source>
</evidence>
<dbReference type="OrthoDB" id="9810980at2"/>
<evidence type="ECO:0000256" key="5">
    <source>
        <dbReference type="SAM" id="Phobius"/>
    </source>
</evidence>
<gene>
    <name evidence="7" type="ORF">ATI53_10224</name>
</gene>
<keyword evidence="3 5" id="KW-1133">Transmembrane helix</keyword>
<keyword evidence="8" id="KW-1185">Reference proteome</keyword>
<accession>A0A327YAF0</accession>
<dbReference type="RefSeq" id="WP_111550537.1">
    <property type="nucleotide sequence ID" value="NZ_LIGK01000051.1"/>
</dbReference>
<keyword evidence="4 5" id="KW-0472">Membrane</keyword>
<dbReference type="EMBL" id="QLMG01000022">
    <property type="protein sequence ID" value="RAK15469.1"/>
    <property type="molecule type" value="Genomic_DNA"/>
</dbReference>
<keyword evidence="2 5" id="KW-0812">Transmembrane</keyword>
<evidence type="ECO:0000256" key="1">
    <source>
        <dbReference type="ARBA" id="ARBA00004167"/>
    </source>
</evidence>
<feature type="domain" description="AprE-like beta-barrel" evidence="6">
    <location>
        <begin position="62"/>
        <end position="149"/>
    </location>
</feature>
<evidence type="ECO:0000313" key="8">
    <source>
        <dbReference type="Proteomes" id="UP000249165"/>
    </source>
</evidence>
<dbReference type="AlphaFoldDB" id="A0A327YAF0"/>
<dbReference type="InterPro" id="IPR050739">
    <property type="entry name" value="MFP"/>
</dbReference>
<dbReference type="GO" id="GO:0016020">
    <property type="term" value="C:membrane"/>
    <property type="evidence" value="ECO:0007669"/>
    <property type="project" value="UniProtKB-SubCell"/>
</dbReference>
<comment type="subcellular location">
    <subcellularLocation>
        <location evidence="1">Membrane</location>
        <topology evidence="1">Single-pass membrane protein</topology>
    </subcellularLocation>
</comment>
<reference evidence="7 8" key="1">
    <citation type="submission" date="2018-06" db="EMBL/GenBank/DDBJ databases">
        <title>Genomic Encyclopedia of Archaeal and Bacterial Type Strains, Phase II (KMG-II): from individual species to whole genera.</title>
        <authorList>
            <person name="Goeker M."/>
        </authorList>
    </citation>
    <scope>NUCLEOTIDE SEQUENCE [LARGE SCALE GENOMIC DNA]</scope>
    <source>
        <strain evidence="7 8">DSM 22011</strain>
    </source>
</reference>
<feature type="transmembrane region" description="Helical" evidence="5">
    <location>
        <begin position="23"/>
        <end position="44"/>
    </location>
</feature>
<dbReference type="Proteomes" id="UP000249165">
    <property type="component" value="Unassembled WGS sequence"/>
</dbReference>
<evidence type="ECO:0000256" key="4">
    <source>
        <dbReference type="ARBA" id="ARBA00023136"/>
    </source>
</evidence>
<dbReference type="PANTHER" id="PTHR30386:SF26">
    <property type="entry name" value="TRANSPORT PROTEIN COMB"/>
    <property type="match status" value="1"/>
</dbReference>
<dbReference type="PANTHER" id="PTHR30386">
    <property type="entry name" value="MEMBRANE FUSION SUBUNIT OF EMRAB-TOLC MULTIDRUG EFFLUX PUMP"/>
    <property type="match status" value="1"/>
</dbReference>
<organism evidence="7 8">
    <name type="scientific">Salipiger aestuarii</name>
    <dbReference type="NCBI Taxonomy" id="568098"/>
    <lineage>
        <taxon>Bacteria</taxon>
        <taxon>Pseudomonadati</taxon>
        <taxon>Pseudomonadota</taxon>
        <taxon>Alphaproteobacteria</taxon>
        <taxon>Rhodobacterales</taxon>
        <taxon>Roseobacteraceae</taxon>
        <taxon>Salipiger</taxon>
    </lineage>
</organism>